<organism evidence="2 3">
    <name type="scientific">Brevibacterium marinum</name>
    <dbReference type="NCBI Taxonomy" id="418643"/>
    <lineage>
        <taxon>Bacteria</taxon>
        <taxon>Bacillati</taxon>
        <taxon>Actinomycetota</taxon>
        <taxon>Actinomycetes</taxon>
        <taxon>Micrococcales</taxon>
        <taxon>Brevibacteriaceae</taxon>
        <taxon>Brevibacterium</taxon>
    </lineage>
</organism>
<dbReference type="AlphaFoldDB" id="A0A846RV93"/>
<reference evidence="2 3" key="1">
    <citation type="submission" date="2020-03" db="EMBL/GenBank/DDBJ databases">
        <title>Sequencing the genomes of 1000 actinobacteria strains.</title>
        <authorList>
            <person name="Klenk H.-P."/>
        </authorList>
    </citation>
    <scope>NUCLEOTIDE SEQUENCE [LARGE SCALE GENOMIC DNA]</scope>
    <source>
        <strain evidence="2 3">DSM 18964</strain>
    </source>
</reference>
<sequence>MIESKTRLTWEKRAKREVDAGSCGQRLAWRAGHVGEPPSTKSSPSASRSAKIIPQLGPIAIWENAMTRIPANGSTASSTVDDLP</sequence>
<evidence type="ECO:0000313" key="3">
    <source>
        <dbReference type="Proteomes" id="UP000576792"/>
    </source>
</evidence>
<name>A0A846RV93_9MICO</name>
<evidence type="ECO:0000256" key="1">
    <source>
        <dbReference type="SAM" id="MobiDB-lite"/>
    </source>
</evidence>
<evidence type="ECO:0000313" key="2">
    <source>
        <dbReference type="EMBL" id="NJC55385.1"/>
    </source>
</evidence>
<accession>A0A846RV93</accession>
<dbReference type="Proteomes" id="UP000576792">
    <property type="component" value="Unassembled WGS sequence"/>
</dbReference>
<comment type="caution">
    <text evidence="2">The sequence shown here is derived from an EMBL/GenBank/DDBJ whole genome shotgun (WGS) entry which is preliminary data.</text>
</comment>
<proteinExistence type="predicted"/>
<feature type="compositionally biased region" description="Low complexity" evidence="1">
    <location>
        <begin position="37"/>
        <end position="50"/>
    </location>
</feature>
<gene>
    <name evidence="2" type="ORF">BKA07_000420</name>
</gene>
<protein>
    <submittedName>
        <fullName evidence="2">Uncharacterized protein</fullName>
    </submittedName>
</protein>
<keyword evidence="3" id="KW-1185">Reference proteome</keyword>
<dbReference type="RefSeq" id="WP_167949434.1">
    <property type="nucleotide sequence ID" value="NZ_BAAAPQ010000026.1"/>
</dbReference>
<feature type="region of interest" description="Disordered" evidence="1">
    <location>
        <begin position="14"/>
        <end position="50"/>
    </location>
</feature>
<dbReference type="EMBL" id="JAATJN010000001">
    <property type="protein sequence ID" value="NJC55385.1"/>
    <property type="molecule type" value="Genomic_DNA"/>
</dbReference>